<dbReference type="SUPFAM" id="SSF51735">
    <property type="entry name" value="NAD(P)-binding Rossmann-fold domains"/>
    <property type="match status" value="1"/>
</dbReference>
<evidence type="ECO:0000313" key="4">
    <source>
        <dbReference type="Proteomes" id="UP000001024"/>
    </source>
</evidence>
<accession>Q9HK27</accession>
<gene>
    <name evidence="3" type="ordered locus">Ta0781</name>
</gene>
<dbReference type="STRING" id="273075.gene:9571994"/>
<feature type="domain" description="GFO/IDH/MocA-like oxidoreductase" evidence="2">
    <location>
        <begin position="130"/>
        <end position="249"/>
    </location>
</feature>
<dbReference type="Pfam" id="PF22725">
    <property type="entry name" value="GFO_IDH_MocA_C3"/>
    <property type="match status" value="1"/>
</dbReference>
<protein>
    <recommendedName>
        <fullName evidence="5">Gfo/Idh/MocA family oxidoreductase</fullName>
    </recommendedName>
</protein>
<dbReference type="PaxDb" id="273075-Ta0781"/>
<feature type="domain" description="Gfo/Idh/MocA-like oxidoreductase N-terminal" evidence="1">
    <location>
        <begin position="7"/>
        <end position="121"/>
    </location>
</feature>
<dbReference type="Proteomes" id="UP000001024">
    <property type="component" value="Chromosome"/>
</dbReference>
<dbReference type="PANTHER" id="PTHR43708:SF8">
    <property type="entry name" value="OXIDOREDUCTASE"/>
    <property type="match status" value="1"/>
</dbReference>
<dbReference type="KEGG" id="tac:Ta0781"/>
<reference evidence="3 4" key="1">
    <citation type="journal article" date="2000" name="Nature">
        <title>The genome sequence of the thermoacidophilic scavenger Thermoplasma acidophilum.</title>
        <authorList>
            <person name="Ruepp A."/>
            <person name="Graml W."/>
            <person name="Santos-Martinez M.L."/>
            <person name="Koretke K.K."/>
            <person name="Volker C."/>
            <person name="Mewes H.W."/>
            <person name="Frishman D."/>
            <person name="Stocker S."/>
            <person name="Lupas A.N."/>
            <person name="Baumeister W."/>
        </authorList>
    </citation>
    <scope>NUCLEOTIDE SEQUENCE [LARGE SCALE GENOMIC DNA]</scope>
    <source>
        <strain evidence="4">ATCC 25905 / DSM 1728 / JCM 9062 / NBRC 15155 / AMRC-C165</strain>
    </source>
</reference>
<dbReference type="SUPFAM" id="SSF55347">
    <property type="entry name" value="Glyceraldehyde-3-phosphate dehydrogenase-like, C-terminal domain"/>
    <property type="match status" value="1"/>
</dbReference>
<dbReference type="EnsemblBacteria" id="CAC11912">
    <property type="protein sequence ID" value="CAC11912"/>
    <property type="gene ID" value="CAC11912"/>
</dbReference>
<dbReference type="FunCoup" id="Q9HK27">
    <property type="interactions" value="46"/>
</dbReference>
<dbReference type="InterPro" id="IPR000683">
    <property type="entry name" value="Gfo/Idh/MocA-like_OxRdtase_N"/>
</dbReference>
<dbReference type="Gene3D" id="3.40.50.720">
    <property type="entry name" value="NAD(P)-binding Rossmann-like Domain"/>
    <property type="match status" value="1"/>
</dbReference>
<dbReference type="EMBL" id="AL445065">
    <property type="protein sequence ID" value="CAC11912.1"/>
    <property type="molecule type" value="Genomic_DNA"/>
</dbReference>
<dbReference type="InterPro" id="IPR036291">
    <property type="entry name" value="NAD(P)-bd_dom_sf"/>
</dbReference>
<proteinExistence type="predicted"/>
<dbReference type="HOGENOM" id="CLU_023194_1_4_2"/>
<dbReference type="Pfam" id="PF01408">
    <property type="entry name" value="GFO_IDH_MocA"/>
    <property type="match status" value="1"/>
</dbReference>
<dbReference type="AlphaFoldDB" id="Q9HK27"/>
<evidence type="ECO:0000313" key="3">
    <source>
        <dbReference type="EMBL" id="CAC11912.1"/>
    </source>
</evidence>
<dbReference type="InParanoid" id="Q9HK27"/>
<dbReference type="InterPro" id="IPR055170">
    <property type="entry name" value="GFO_IDH_MocA-like_dom"/>
</dbReference>
<name>Q9HK27_THEAC</name>
<evidence type="ECO:0008006" key="5">
    <source>
        <dbReference type="Google" id="ProtNLM"/>
    </source>
</evidence>
<sequence>MLLCAMSVLLIGGNGFAKVHAETYRRLGIEFSVYDRNPQVLEMYRRDYGVRETYSDMAAALDADNDAVDIVLPHNLHYEVAMKAIEKGKHVLVEKPVTGRIDEAVKIINQAKKKRLKFMVAEQFYFDPSFRKALEIVQSGKIGDVRTVIVRDQQRYDAPGWRSRKNEMMGGSLIDGGVHFLEIFLDFGGQWKSISAHNYKGGTSIEGEDNTAALFTFENDVHGIFYYSWSYVEPPKLPAFEVIGTEGSVYEMKESSLMKPDNVRTVLNQPVLNGNIVSVEWKDVYESEIGGFLKSIEKDTEVPYPPANAIRNLETVLMMYGR</sequence>
<dbReference type="eggNOG" id="arCOG01622">
    <property type="taxonomic scope" value="Archaea"/>
</dbReference>
<dbReference type="InterPro" id="IPR051317">
    <property type="entry name" value="Gfo/Idh/MocA_oxidoreduct"/>
</dbReference>
<organism evidence="3 4">
    <name type="scientific">Thermoplasma acidophilum (strain ATCC 25905 / DSM 1728 / JCM 9062 / NBRC 15155 / AMRC-C165)</name>
    <dbReference type="NCBI Taxonomy" id="273075"/>
    <lineage>
        <taxon>Archaea</taxon>
        <taxon>Methanobacteriati</taxon>
        <taxon>Thermoplasmatota</taxon>
        <taxon>Thermoplasmata</taxon>
        <taxon>Thermoplasmatales</taxon>
        <taxon>Thermoplasmataceae</taxon>
        <taxon>Thermoplasma</taxon>
    </lineage>
</organism>
<dbReference type="GO" id="GO:0000166">
    <property type="term" value="F:nucleotide binding"/>
    <property type="evidence" value="ECO:0007669"/>
    <property type="project" value="InterPro"/>
</dbReference>
<dbReference type="Gene3D" id="3.30.360.10">
    <property type="entry name" value="Dihydrodipicolinate Reductase, domain 2"/>
    <property type="match status" value="1"/>
</dbReference>
<evidence type="ECO:0000259" key="1">
    <source>
        <dbReference type="Pfam" id="PF01408"/>
    </source>
</evidence>
<dbReference type="PANTHER" id="PTHR43708">
    <property type="entry name" value="CONSERVED EXPRESSED OXIDOREDUCTASE (EUROFUNG)"/>
    <property type="match status" value="1"/>
</dbReference>
<evidence type="ECO:0000259" key="2">
    <source>
        <dbReference type="Pfam" id="PF22725"/>
    </source>
</evidence>
<keyword evidence="4" id="KW-1185">Reference proteome</keyword>